<name>A0A6N7TWG0_9BIFI</name>
<evidence type="ECO:0000313" key="3">
    <source>
        <dbReference type="Proteomes" id="UP000436357"/>
    </source>
</evidence>
<dbReference type="EMBL" id="WKKW01000001">
    <property type="protein sequence ID" value="MSD90200.1"/>
    <property type="molecule type" value="Genomic_DNA"/>
</dbReference>
<evidence type="ECO:0000256" key="1">
    <source>
        <dbReference type="SAM" id="MobiDB-lite"/>
    </source>
</evidence>
<sequence>MTRRLVLSTGWGVGLMTLITPHDIRCRLLTTRGWLHQSYDADEVDDLLDDAADSLEQVSLWALITHSRMHALQAGHQRRRRSLKRRRKTIKTINRRGRK</sequence>
<dbReference type="AlphaFoldDB" id="A0A6N7TWG0"/>
<protein>
    <submittedName>
        <fullName evidence="2">Uncharacterized protein</fullName>
    </submittedName>
</protein>
<feature type="compositionally biased region" description="Basic residues" evidence="1">
    <location>
        <begin position="76"/>
        <end position="99"/>
    </location>
</feature>
<organism evidence="2 3">
    <name type="scientific">Bifidobacterium asteroides</name>
    <dbReference type="NCBI Taxonomy" id="1684"/>
    <lineage>
        <taxon>Bacteria</taxon>
        <taxon>Bacillati</taxon>
        <taxon>Actinomycetota</taxon>
        <taxon>Actinomycetes</taxon>
        <taxon>Bifidobacteriales</taxon>
        <taxon>Bifidobacteriaceae</taxon>
        <taxon>Bifidobacterium</taxon>
    </lineage>
</organism>
<feature type="region of interest" description="Disordered" evidence="1">
    <location>
        <begin position="72"/>
        <end position="99"/>
    </location>
</feature>
<gene>
    <name evidence="2" type="ORF">GKC41_00730</name>
</gene>
<accession>A0A6N7TWG0</accession>
<proteinExistence type="predicted"/>
<dbReference type="Proteomes" id="UP000436357">
    <property type="component" value="Unassembled WGS sequence"/>
</dbReference>
<reference evidence="2 3" key="1">
    <citation type="submission" date="2019-11" db="EMBL/GenBank/DDBJ databases">
        <title>Draft Genome Sequence of Plant Growth-Promoting Rhizosphere-Associated Bacteria.</title>
        <authorList>
            <person name="Vasilyev I.Y."/>
            <person name="Radchenko V."/>
            <person name="Ilnitskaya E.V."/>
        </authorList>
    </citation>
    <scope>NUCLEOTIDE SEQUENCE [LARGE SCALE GENOMIC DNA]</scope>
    <source>
        <strain evidence="2 3">VRA_9sq_n</strain>
    </source>
</reference>
<evidence type="ECO:0000313" key="2">
    <source>
        <dbReference type="EMBL" id="MSD90200.1"/>
    </source>
</evidence>
<comment type="caution">
    <text evidence="2">The sequence shown here is derived from an EMBL/GenBank/DDBJ whole genome shotgun (WGS) entry which is preliminary data.</text>
</comment>